<feature type="transmembrane region" description="Helical" evidence="1">
    <location>
        <begin position="172"/>
        <end position="191"/>
    </location>
</feature>
<evidence type="ECO:0000313" key="4">
    <source>
        <dbReference type="Proteomes" id="UP001500368"/>
    </source>
</evidence>
<keyword evidence="1" id="KW-1133">Transmembrane helix</keyword>
<comment type="caution">
    <text evidence="3">The sequence shown here is derived from an EMBL/GenBank/DDBJ whole genome shotgun (WGS) entry which is preliminary data.</text>
</comment>
<sequence length="279" mass="28180">MKYLPVAAAALLASAALAVSSWLGVWPLTAVVGMICLMVALGWPQLMGVTARRSLSAVILCAGVVAAVGAAIVERVESLFFWSSVALAFGVMVVFIIQVLRGTGRPHRLESTLGACAGVLVTTTAAGWVAGLRYPAGMAGAGDGGLGLLRVRGLLPYENGSVLGVTGPGGELSVVALASFALLAGALVACLPVRDAVVLPLTVLSAFAAALGTALFWGELTLLFAGVLGLAAGALLACFRRFLVLQGPPAGRLSAMAVGAAPIAAMGAFVYFTERLLFA</sequence>
<evidence type="ECO:0000313" key="3">
    <source>
        <dbReference type="EMBL" id="GAA4912428.1"/>
    </source>
</evidence>
<gene>
    <name evidence="3" type="ORF">GCM10025790_03780</name>
</gene>
<feature type="transmembrane region" description="Helical" evidence="1">
    <location>
        <begin position="79"/>
        <end position="100"/>
    </location>
</feature>
<accession>A0ABP9FR70</accession>
<organism evidence="3 4">
    <name type="scientific">Nesterenkonia rhizosphaerae</name>
    <dbReference type="NCBI Taxonomy" id="1348272"/>
    <lineage>
        <taxon>Bacteria</taxon>
        <taxon>Bacillati</taxon>
        <taxon>Actinomycetota</taxon>
        <taxon>Actinomycetes</taxon>
        <taxon>Micrococcales</taxon>
        <taxon>Micrococcaceae</taxon>
        <taxon>Nesterenkonia</taxon>
    </lineage>
</organism>
<reference evidence="4" key="1">
    <citation type="journal article" date="2019" name="Int. J. Syst. Evol. Microbiol.">
        <title>The Global Catalogue of Microorganisms (GCM) 10K type strain sequencing project: providing services to taxonomists for standard genome sequencing and annotation.</title>
        <authorList>
            <consortium name="The Broad Institute Genomics Platform"/>
            <consortium name="The Broad Institute Genome Sequencing Center for Infectious Disease"/>
            <person name="Wu L."/>
            <person name="Ma J."/>
        </authorList>
    </citation>
    <scope>NUCLEOTIDE SEQUENCE [LARGE SCALE GENOMIC DNA]</scope>
    <source>
        <strain evidence="4">JCM 19129</strain>
    </source>
</reference>
<keyword evidence="1" id="KW-0812">Transmembrane</keyword>
<dbReference type="EMBL" id="BAABLW010000002">
    <property type="protein sequence ID" value="GAA4912428.1"/>
    <property type="molecule type" value="Genomic_DNA"/>
</dbReference>
<feature type="transmembrane region" description="Helical" evidence="1">
    <location>
        <begin position="255"/>
        <end position="273"/>
    </location>
</feature>
<feature type="signal peptide" evidence="2">
    <location>
        <begin position="1"/>
        <end position="18"/>
    </location>
</feature>
<evidence type="ECO:0000256" key="2">
    <source>
        <dbReference type="SAM" id="SignalP"/>
    </source>
</evidence>
<dbReference type="RefSeq" id="WP_345476403.1">
    <property type="nucleotide sequence ID" value="NZ_BAABLW010000002.1"/>
</dbReference>
<keyword evidence="4" id="KW-1185">Reference proteome</keyword>
<feature type="transmembrane region" description="Helical" evidence="1">
    <location>
        <begin position="223"/>
        <end position="243"/>
    </location>
</feature>
<evidence type="ECO:0000256" key="1">
    <source>
        <dbReference type="SAM" id="Phobius"/>
    </source>
</evidence>
<keyword evidence="2" id="KW-0732">Signal</keyword>
<name>A0ABP9FR70_9MICC</name>
<proteinExistence type="predicted"/>
<feature type="transmembrane region" description="Helical" evidence="1">
    <location>
        <begin position="55"/>
        <end position="73"/>
    </location>
</feature>
<feature type="transmembrane region" description="Helical" evidence="1">
    <location>
        <begin position="25"/>
        <end position="43"/>
    </location>
</feature>
<feature type="chain" id="PRO_5046262735" evidence="2">
    <location>
        <begin position="19"/>
        <end position="279"/>
    </location>
</feature>
<feature type="transmembrane region" description="Helical" evidence="1">
    <location>
        <begin position="198"/>
        <end position="217"/>
    </location>
</feature>
<keyword evidence="1" id="KW-0472">Membrane</keyword>
<protein>
    <submittedName>
        <fullName evidence="3">Uncharacterized protein</fullName>
    </submittedName>
</protein>
<dbReference type="Proteomes" id="UP001500368">
    <property type="component" value="Unassembled WGS sequence"/>
</dbReference>
<feature type="transmembrane region" description="Helical" evidence="1">
    <location>
        <begin position="112"/>
        <end position="130"/>
    </location>
</feature>